<organism evidence="1 2">
    <name type="scientific">Portunus trituberculatus</name>
    <name type="common">Swimming crab</name>
    <name type="synonym">Neptunus trituberculatus</name>
    <dbReference type="NCBI Taxonomy" id="210409"/>
    <lineage>
        <taxon>Eukaryota</taxon>
        <taxon>Metazoa</taxon>
        <taxon>Ecdysozoa</taxon>
        <taxon>Arthropoda</taxon>
        <taxon>Crustacea</taxon>
        <taxon>Multicrustacea</taxon>
        <taxon>Malacostraca</taxon>
        <taxon>Eumalacostraca</taxon>
        <taxon>Eucarida</taxon>
        <taxon>Decapoda</taxon>
        <taxon>Pleocyemata</taxon>
        <taxon>Brachyura</taxon>
        <taxon>Eubrachyura</taxon>
        <taxon>Portunoidea</taxon>
        <taxon>Portunidae</taxon>
        <taxon>Portuninae</taxon>
        <taxon>Portunus</taxon>
    </lineage>
</organism>
<sequence length="52" mass="5898">MNVYRTVRASFRREEGVGVIRVLGNGRSCWVMLTTREYGGPSAGRMISRHAR</sequence>
<dbReference type="Proteomes" id="UP000324222">
    <property type="component" value="Unassembled WGS sequence"/>
</dbReference>
<accession>A0A5B7IT70</accession>
<evidence type="ECO:0000313" key="1">
    <source>
        <dbReference type="EMBL" id="MPC85349.1"/>
    </source>
</evidence>
<dbReference type="EMBL" id="VSRR010068156">
    <property type="protein sequence ID" value="MPC85349.1"/>
    <property type="molecule type" value="Genomic_DNA"/>
</dbReference>
<dbReference type="AlphaFoldDB" id="A0A5B7IT70"/>
<comment type="caution">
    <text evidence="1">The sequence shown here is derived from an EMBL/GenBank/DDBJ whole genome shotgun (WGS) entry which is preliminary data.</text>
</comment>
<protein>
    <submittedName>
        <fullName evidence="1">Uncharacterized protein</fullName>
    </submittedName>
</protein>
<gene>
    <name evidence="1" type="ORF">E2C01_080119</name>
</gene>
<reference evidence="1 2" key="1">
    <citation type="submission" date="2019-05" db="EMBL/GenBank/DDBJ databases">
        <title>Another draft genome of Portunus trituberculatus and its Hox gene families provides insights of decapod evolution.</title>
        <authorList>
            <person name="Jeong J.-H."/>
            <person name="Song I."/>
            <person name="Kim S."/>
            <person name="Choi T."/>
            <person name="Kim D."/>
            <person name="Ryu S."/>
            <person name="Kim W."/>
        </authorList>
    </citation>
    <scope>NUCLEOTIDE SEQUENCE [LARGE SCALE GENOMIC DNA]</scope>
    <source>
        <tissue evidence="1">Muscle</tissue>
    </source>
</reference>
<keyword evidence="2" id="KW-1185">Reference proteome</keyword>
<name>A0A5B7IT70_PORTR</name>
<proteinExistence type="predicted"/>
<evidence type="ECO:0000313" key="2">
    <source>
        <dbReference type="Proteomes" id="UP000324222"/>
    </source>
</evidence>